<feature type="compositionally biased region" description="Low complexity" evidence="1">
    <location>
        <begin position="447"/>
        <end position="458"/>
    </location>
</feature>
<organism evidence="3 4">
    <name type="scientific">Hirsutella minnesotensis 3608</name>
    <dbReference type="NCBI Taxonomy" id="1043627"/>
    <lineage>
        <taxon>Eukaryota</taxon>
        <taxon>Fungi</taxon>
        <taxon>Dikarya</taxon>
        <taxon>Ascomycota</taxon>
        <taxon>Pezizomycotina</taxon>
        <taxon>Sordariomycetes</taxon>
        <taxon>Hypocreomycetidae</taxon>
        <taxon>Hypocreales</taxon>
        <taxon>Ophiocordycipitaceae</taxon>
        <taxon>Hirsutella</taxon>
    </lineage>
</organism>
<sequence length="506" mass="54646">MPRGVLIHPISTLPALVNLVLYPVALCKPAIVGFEQKVDWRPAPDPSRGPTLFPRVLDNPAYLPAEIGGIVAAYGVSLVFVAITLLALAKKRREHLKAAKDDFAFEVHADLYSPEQVPVAFNKFPDASEPAKVPNFSYPSPIATNFNRPTVPIQPSPISIANAPGINLGVDQTVVQADREMAQQQLEEMYRYVMEHDEAKRKGIVLDAPVIPGQAQRCTQEPAKSKKEKFKPANLNLGGVSEGKSHSKAHSFFSALRSPRKKSAKTLSISSPIMTPQSSTFSGADAQEMGLMTPRPYAPVPPTVEPSEPAPIAASRTSKGSQPMTPDMSPQSVQSIDERLQAQLSLPGSSRTSSQPVQERDPASATSEHSLTPLVGLPSSPKPGARFPTLPSSPVPGATFRRPNAPSAVRTGGTLPLRAYEPAMDSPSAIATTTKQTVFERRGPLSPTTGRTPRTAGTVPYTPYQPNTPCIPVTPSLVTKEDRKRMKRMIPKTPTLEMVKSNDEMW</sequence>
<dbReference type="EMBL" id="KQ030509">
    <property type="protein sequence ID" value="KJZ76930.1"/>
    <property type="molecule type" value="Genomic_DNA"/>
</dbReference>
<keyword evidence="2" id="KW-0812">Transmembrane</keyword>
<keyword evidence="2" id="KW-0472">Membrane</keyword>
<evidence type="ECO:0000313" key="3">
    <source>
        <dbReference type="EMBL" id="KJZ76930.1"/>
    </source>
</evidence>
<gene>
    <name evidence="3" type="ORF">HIM_03807</name>
</gene>
<keyword evidence="4" id="KW-1185">Reference proteome</keyword>
<reference evidence="3 4" key="1">
    <citation type="journal article" date="2014" name="Genome Biol. Evol.">
        <title>Comparative genomics and transcriptomics analyses reveal divergent lifestyle features of nematode endoparasitic fungus Hirsutella minnesotensis.</title>
        <authorList>
            <person name="Lai Y."/>
            <person name="Liu K."/>
            <person name="Zhang X."/>
            <person name="Zhang X."/>
            <person name="Li K."/>
            <person name="Wang N."/>
            <person name="Shu C."/>
            <person name="Wu Y."/>
            <person name="Wang C."/>
            <person name="Bushley K.E."/>
            <person name="Xiang M."/>
            <person name="Liu X."/>
        </authorList>
    </citation>
    <scope>NUCLEOTIDE SEQUENCE [LARGE SCALE GENOMIC DNA]</scope>
    <source>
        <strain evidence="3 4">3608</strain>
    </source>
</reference>
<feature type="compositionally biased region" description="Polar residues" evidence="1">
    <location>
        <begin position="315"/>
        <end position="335"/>
    </location>
</feature>
<feature type="compositionally biased region" description="Polar residues" evidence="1">
    <location>
        <begin position="265"/>
        <end position="282"/>
    </location>
</feature>
<accession>A0A0F7ZQA9</accession>
<dbReference type="AlphaFoldDB" id="A0A0F7ZQA9"/>
<feature type="transmembrane region" description="Helical" evidence="2">
    <location>
        <begin position="67"/>
        <end position="88"/>
    </location>
</feature>
<feature type="region of interest" description="Disordered" evidence="1">
    <location>
        <begin position="255"/>
        <end position="410"/>
    </location>
</feature>
<protein>
    <submittedName>
        <fullName evidence="3">Uncharacterized protein</fullName>
    </submittedName>
</protein>
<dbReference type="Proteomes" id="UP000054481">
    <property type="component" value="Unassembled WGS sequence"/>
</dbReference>
<proteinExistence type="predicted"/>
<evidence type="ECO:0000256" key="2">
    <source>
        <dbReference type="SAM" id="Phobius"/>
    </source>
</evidence>
<evidence type="ECO:0000256" key="1">
    <source>
        <dbReference type="SAM" id="MobiDB-lite"/>
    </source>
</evidence>
<keyword evidence="2" id="KW-1133">Transmembrane helix</keyword>
<evidence type="ECO:0000313" key="4">
    <source>
        <dbReference type="Proteomes" id="UP000054481"/>
    </source>
</evidence>
<feature type="compositionally biased region" description="Polar residues" evidence="1">
    <location>
        <begin position="342"/>
        <end position="357"/>
    </location>
</feature>
<feature type="region of interest" description="Disordered" evidence="1">
    <location>
        <begin position="442"/>
        <end position="468"/>
    </location>
</feature>
<name>A0A0F7ZQA9_9HYPO</name>
<dbReference type="OrthoDB" id="4524805at2759"/>